<dbReference type="SUPFAM" id="SSF53448">
    <property type="entry name" value="Nucleotide-diphospho-sugar transferases"/>
    <property type="match status" value="1"/>
</dbReference>
<dbReference type="PANTHER" id="PTHR43685:SF2">
    <property type="entry name" value="GLYCOSYLTRANSFERASE 2-LIKE DOMAIN-CONTAINING PROTEIN"/>
    <property type="match status" value="1"/>
</dbReference>
<dbReference type="Pfam" id="PF00535">
    <property type="entry name" value="Glycos_transf_2"/>
    <property type="match status" value="1"/>
</dbReference>
<evidence type="ECO:0000313" key="3">
    <source>
        <dbReference type="Proteomes" id="UP000176988"/>
    </source>
</evidence>
<dbReference type="PANTHER" id="PTHR43685">
    <property type="entry name" value="GLYCOSYLTRANSFERASE"/>
    <property type="match status" value="1"/>
</dbReference>
<dbReference type="EMBL" id="MGFG01000032">
    <property type="protein sequence ID" value="OGM00353.1"/>
    <property type="molecule type" value="Genomic_DNA"/>
</dbReference>
<sequence>MNEKESDRSSVISIIIPAYQHARELPACLSSIFDQDYCDFEVIVVDDGSTDGTEEILRPFLSRISYVWQENQGANSARNRGYREARGRLVLFCDADIVMKPNCLKKMVQILESQPDAAYVYCSFMYGWKKFRLWPFDPVRLRRINYIHTTSLIRREYFPGFDEAIHKLQDWDLWLTMLERGQFGVWIPEYLFLAIPHRGGISTWIPGIFYRIPWIRLGLRMRAVERFQIAERIIKKKHHLN</sequence>
<dbReference type="Gene3D" id="3.90.550.10">
    <property type="entry name" value="Spore Coat Polysaccharide Biosynthesis Protein SpsA, Chain A"/>
    <property type="match status" value="1"/>
</dbReference>
<accession>A0A1F7WC25</accession>
<dbReference type="InterPro" id="IPR050834">
    <property type="entry name" value="Glycosyltransf_2"/>
</dbReference>
<dbReference type="AlphaFoldDB" id="A0A1F7WC25"/>
<proteinExistence type="predicted"/>
<evidence type="ECO:0000313" key="2">
    <source>
        <dbReference type="EMBL" id="OGM00353.1"/>
    </source>
</evidence>
<comment type="caution">
    <text evidence="2">The sequence shown here is derived from an EMBL/GenBank/DDBJ whole genome shotgun (WGS) entry which is preliminary data.</text>
</comment>
<reference evidence="2 3" key="1">
    <citation type="journal article" date="2016" name="Nat. Commun.">
        <title>Thousands of microbial genomes shed light on interconnected biogeochemical processes in an aquifer system.</title>
        <authorList>
            <person name="Anantharaman K."/>
            <person name="Brown C.T."/>
            <person name="Hug L.A."/>
            <person name="Sharon I."/>
            <person name="Castelle C.J."/>
            <person name="Probst A.J."/>
            <person name="Thomas B.C."/>
            <person name="Singh A."/>
            <person name="Wilkins M.J."/>
            <person name="Karaoz U."/>
            <person name="Brodie E.L."/>
            <person name="Williams K.H."/>
            <person name="Hubbard S.S."/>
            <person name="Banfield J.F."/>
        </authorList>
    </citation>
    <scope>NUCLEOTIDE SEQUENCE [LARGE SCALE GENOMIC DNA]</scope>
</reference>
<dbReference type="InterPro" id="IPR001173">
    <property type="entry name" value="Glyco_trans_2-like"/>
</dbReference>
<dbReference type="Proteomes" id="UP000176988">
    <property type="component" value="Unassembled WGS sequence"/>
</dbReference>
<protein>
    <recommendedName>
        <fullName evidence="1">Glycosyltransferase 2-like domain-containing protein</fullName>
    </recommendedName>
</protein>
<name>A0A1F7WC25_9BACT</name>
<dbReference type="InterPro" id="IPR029044">
    <property type="entry name" value="Nucleotide-diphossugar_trans"/>
</dbReference>
<evidence type="ECO:0000259" key="1">
    <source>
        <dbReference type="Pfam" id="PF00535"/>
    </source>
</evidence>
<dbReference type="STRING" id="1802424.A2480_03825"/>
<feature type="domain" description="Glycosyltransferase 2-like" evidence="1">
    <location>
        <begin position="13"/>
        <end position="143"/>
    </location>
</feature>
<dbReference type="CDD" id="cd00761">
    <property type="entry name" value="Glyco_tranf_GTA_type"/>
    <property type="match status" value="1"/>
</dbReference>
<organism evidence="2 3">
    <name type="scientific">Candidatus Uhrbacteria bacterium RIFOXYC2_FULL_47_19</name>
    <dbReference type="NCBI Taxonomy" id="1802424"/>
    <lineage>
        <taxon>Bacteria</taxon>
        <taxon>Candidatus Uhriibacteriota</taxon>
    </lineage>
</organism>
<gene>
    <name evidence="2" type="ORF">A2480_03825</name>
</gene>